<dbReference type="Pfam" id="PF02518">
    <property type="entry name" value="HATPase_c"/>
    <property type="match status" value="1"/>
</dbReference>
<dbReference type="InterPro" id="IPR003660">
    <property type="entry name" value="HAMP_dom"/>
</dbReference>
<dbReference type="Gene3D" id="1.20.120.960">
    <property type="entry name" value="Histidine kinase NarX, sensor domain"/>
    <property type="match status" value="1"/>
</dbReference>
<feature type="transmembrane region" description="Helical" evidence="15">
    <location>
        <begin position="12"/>
        <end position="33"/>
    </location>
</feature>
<evidence type="ECO:0000256" key="6">
    <source>
        <dbReference type="ARBA" id="ARBA00022679"/>
    </source>
</evidence>
<evidence type="ECO:0000313" key="19">
    <source>
        <dbReference type="Proteomes" id="UP000272193"/>
    </source>
</evidence>
<evidence type="ECO:0000256" key="5">
    <source>
        <dbReference type="ARBA" id="ARBA00022553"/>
    </source>
</evidence>
<comment type="subcellular location">
    <subcellularLocation>
        <location evidence="2">Cell inner membrane</location>
        <topology evidence="2">Multi-pass membrane protein</topology>
    </subcellularLocation>
</comment>
<dbReference type="RefSeq" id="WP_124220629.1">
    <property type="nucleotide sequence ID" value="NZ_RKQL01000001.1"/>
</dbReference>
<keyword evidence="9 14" id="KW-0418">Kinase</keyword>
<dbReference type="InterPro" id="IPR011712">
    <property type="entry name" value="Sig_transdc_His_kin_sub3_dim/P"/>
</dbReference>
<dbReference type="Gene3D" id="3.30.450.40">
    <property type="match status" value="1"/>
</dbReference>
<evidence type="ECO:0000256" key="11">
    <source>
        <dbReference type="ARBA" id="ARBA00022989"/>
    </source>
</evidence>
<evidence type="ECO:0000313" key="18">
    <source>
        <dbReference type="EMBL" id="RPE73076.1"/>
    </source>
</evidence>
<dbReference type="Pfam" id="PF07730">
    <property type="entry name" value="HisKA_3"/>
    <property type="match status" value="1"/>
</dbReference>
<keyword evidence="19" id="KW-1185">Reference proteome</keyword>
<dbReference type="SUPFAM" id="SSF158472">
    <property type="entry name" value="HAMP domain-like"/>
    <property type="match status" value="1"/>
</dbReference>
<dbReference type="GO" id="GO:0005524">
    <property type="term" value="F:ATP binding"/>
    <property type="evidence" value="ECO:0007669"/>
    <property type="project" value="UniProtKB-UniRule"/>
</dbReference>
<dbReference type="PROSITE" id="PS50109">
    <property type="entry name" value="HIS_KIN"/>
    <property type="match status" value="1"/>
</dbReference>
<dbReference type="InterPro" id="IPR003594">
    <property type="entry name" value="HATPase_dom"/>
</dbReference>
<dbReference type="Pfam" id="PF00672">
    <property type="entry name" value="HAMP"/>
    <property type="match status" value="1"/>
</dbReference>
<sequence length="637" mass="69389">MATASLSKKLIRIGVALLSVAMISIGITLWVTWQLEGGAAAVNEAGRLRMQTWRLAAAIGTGQPQRQIEKLVEEFDRSVNLLKHGDSSRPLFMPWDDPSVTGRFTEVERLWLAQRQIWLSPQGPAFAANASEVESFVAAIDGLVLAIEQQLSQLTAMLNLAQFVMMALAILGAVVMLYTGYMYVINPLQTLRRGLRKVEAGDFGARIAVEVDDEFGQVAAGFNRMAETLQSLYSGLESQVKAKTQRIEAQRLRLESLYEMSAFLAKAEGIESMSRGFAERVRRVVRADAVAVRWADEARHRYLMLATDGLPASLSEQERILAAGACICGGSLPDAGVRVIPIMADSGGGLRQCAKLGFRHVVNVPVRLQHRILGEVNLFFRDEVSLNAEEAELLDALASHLASALEGLRAEALEREAAVGQERAMLARELHDSIAQSLAFLKIQVQLLRNAIARGQSERMHSILDELDAGVRESIGDVRELLVHFRTRTSGEEIEPALQETLHKFEHQSGVGAQLEVEGAGLPLAADVQIQVLHVIQEALSNVRKHAHAQHVRLRVVKGERWRFEVIDDGVGFDPGQALGPSHVGLKIMLERAQRVGAVLSIDSAPGRGTRISLLLPTNPVCASAAAADAAIDASAE</sequence>
<dbReference type="PANTHER" id="PTHR24421">
    <property type="entry name" value="NITRATE/NITRITE SENSOR PROTEIN NARX-RELATED"/>
    <property type="match status" value="1"/>
</dbReference>
<dbReference type="Proteomes" id="UP000272193">
    <property type="component" value="Unassembled WGS sequence"/>
</dbReference>
<keyword evidence="6 14" id="KW-0808">Transferase</keyword>
<comment type="caution">
    <text evidence="18">The sequence shown here is derived from an EMBL/GenBank/DDBJ whole genome shotgun (WGS) entry which is preliminary data.</text>
</comment>
<keyword evidence="10 14" id="KW-0067">ATP-binding</keyword>
<evidence type="ECO:0000256" key="4">
    <source>
        <dbReference type="ARBA" id="ARBA00022519"/>
    </source>
</evidence>
<keyword evidence="8 14" id="KW-0547">Nucleotide-binding</keyword>
<dbReference type="Gene3D" id="3.30.565.10">
    <property type="entry name" value="Histidine kinase-like ATPase, C-terminal domain"/>
    <property type="match status" value="1"/>
</dbReference>
<protein>
    <recommendedName>
        <fullName evidence="14">Sensor protein</fullName>
        <ecNumber evidence="14">2.7.13.3</ecNumber>
    </recommendedName>
</protein>
<evidence type="ECO:0000256" key="1">
    <source>
        <dbReference type="ARBA" id="ARBA00000085"/>
    </source>
</evidence>
<dbReference type="GO" id="GO:0000155">
    <property type="term" value="F:phosphorelay sensor kinase activity"/>
    <property type="evidence" value="ECO:0007669"/>
    <property type="project" value="UniProtKB-UniRule"/>
</dbReference>
<evidence type="ECO:0000256" key="13">
    <source>
        <dbReference type="ARBA" id="ARBA00023136"/>
    </source>
</evidence>
<feature type="transmembrane region" description="Helical" evidence="15">
    <location>
        <begin position="160"/>
        <end position="184"/>
    </location>
</feature>
<evidence type="ECO:0000256" key="14">
    <source>
        <dbReference type="PIRNR" id="PIRNR003167"/>
    </source>
</evidence>
<evidence type="ECO:0000256" key="15">
    <source>
        <dbReference type="SAM" id="Phobius"/>
    </source>
</evidence>
<dbReference type="PANTHER" id="PTHR24421:SF10">
    <property type="entry name" value="NITRATE_NITRITE SENSOR PROTEIN NARQ"/>
    <property type="match status" value="1"/>
</dbReference>
<evidence type="ECO:0000256" key="3">
    <source>
        <dbReference type="ARBA" id="ARBA00022475"/>
    </source>
</evidence>
<keyword evidence="7 15" id="KW-0812">Transmembrane</keyword>
<dbReference type="SMART" id="SM00304">
    <property type="entry name" value="HAMP"/>
    <property type="match status" value="1"/>
</dbReference>
<dbReference type="InterPro" id="IPR050482">
    <property type="entry name" value="Sensor_HK_TwoCompSys"/>
</dbReference>
<evidence type="ECO:0000256" key="2">
    <source>
        <dbReference type="ARBA" id="ARBA00004429"/>
    </source>
</evidence>
<dbReference type="CDD" id="cd06225">
    <property type="entry name" value="HAMP"/>
    <property type="match status" value="1"/>
</dbReference>
<dbReference type="InterPro" id="IPR036890">
    <property type="entry name" value="HATPase_C_sf"/>
</dbReference>
<dbReference type="EMBL" id="RKQL01000001">
    <property type="protein sequence ID" value="RPE73076.1"/>
    <property type="molecule type" value="Genomic_DNA"/>
</dbReference>
<keyword evidence="5" id="KW-0597">Phosphoprotein</keyword>
<dbReference type="AlphaFoldDB" id="A0A3N4UQV4"/>
<evidence type="ECO:0000259" key="17">
    <source>
        <dbReference type="PROSITE" id="PS50885"/>
    </source>
</evidence>
<dbReference type="PROSITE" id="PS50885">
    <property type="entry name" value="HAMP"/>
    <property type="match status" value="1"/>
</dbReference>
<keyword evidence="12 14" id="KW-0902">Two-component regulatory system</keyword>
<dbReference type="InterPro" id="IPR029095">
    <property type="entry name" value="NarX-like_N"/>
</dbReference>
<feature type="domain" description="Histidine kinase" evidence="16">
    <location>
        <begin position="425"/>
        <end position="620"/>
    </location>
</feature>
<evidence type="ECO:0000256" key="8">
    <source>
        <dbReference type="ARBA" id="ARBA00022741"/>
    </source>
</evidence>
<dbReference type="GO" id="GO:0046983">
    <property type="term" value="F:protein dimerization activity"/>
    <property type="evidence" value="ECO:0007669"/>
    <property type="project" value="UniProtKB-UniRule"/>
</dbReference>
<dbReference type="CDD" id="cd16917">
    <property type="entry name" value="HATPase_UhpB-NarQ-NarX-like"/>
    <property type="match status" value="1"/>
</dbReference>
<organism evidence="18 19">
    <name type="scientific">Tibeticola sediminis</name>
    <dbReference type="NCBI Taxonomy" id="1917811"/>
    <lineage>
        <taxon>Bacteria</taxon>
        <taxon>Pseudomonadati</taxon>
        <taxon>Pseudomonadota</taxon>
        <taxon>Betaproteobacteria</taxon>
        <taxon>Burkholderiales</taxon>
        <taxon>Comamonadaceae</taxon>
        <taxon>Tibeticola</taxon>
    </lineage>
</organism>
<dbReference type="Pfam" id="PF13675">
    <property type="entry name" value="PilJ"/>
    <property type="match status" value="1"/>
</dbReference>
<dbReference type="GO" id="GO:0005886">
    <property type="term" value="C:plasma membrane"/>
    <property type="evidence" value="ECO:0007669"/>
    <property type="project" value="UniProtKB-SubCell"/>
</dbReference>
<keyword evidence="11 15" id="KW-1133">Transmembrane helix</keyword>
<keyword evidence="13 14" id="KW-0472">Membrane</keyword>
<dbReference type="SUPFAM" id="SSF55874">
    <property type="entry name" value="ATPase domain of HSP90 chaperone/DNA topoisomerase II/histidine kinase"/>
    <property type="match status" value="1"/>
</dbReference>
<dbReference type="InterPro" id="IPR042295">
    <property type="entry name" value="NarX-like_N_sf"/>
</dbReference>
<comment type="catalytic activity">
    <reaction evidence="1 14">
        <text>ATP + protein L-histidine = ADP + protein N-phospho-L-histidine.</text>
        <dbReference type="EC" id="2.7.13.3"/>
    </reaction>
</comment>
<reference evidence="18 19" key="1">
    <citation type="submission" date="2018-11" db="EMBL/GenBank/DDBJ databases">
        <title>Genomic Encyclopedia of Type Strains, Phase IV (KMG-IV): sequencing the most valuable type-strain genomes for metagenomic binning, comparative biology and taxonomic classification.</title>
        <authorList>
            <person name="Goeker M."/>
        </authorList>
    </citation>
    <scope>NUCLEOTIDE SEQUENCE [LARGE SCALE GENOMIC DNA]</scope>
    <source>
        <strain evidence="18 19">DSM 101684</strain>
    </source>
</reference>
<accession>A0A3N4UQV4</accession>
<keyword evidence="4 14" id="KW-0997">Cell inner membrane</keyword>
<dbReference type="SMART" id="SM00387">
    <property type="entry name" value="HATPase_c"/>
    <property type="match status" value="1"/>
</dbReference>
<dbReference type="InterPro" id="IPR005467">
    <property type="entry name" value="His_kinase_dom"/>
</dbReference>
<dbReference type="Gene3D" id="1.20.5.1930">
    <property type="match status" value="1"/>
</dbReference>
<dbReference type="EC" id="2.7.13.3" evidence="14"/>
<evidence type="ECO:0000256" key="12">
    <source>
        <dbReference type="ARBA" id="ARBA00023012"/>
    </source>
</evidence>
<dbReference type="InterPro" id="IPR003018">
    <property type="entry name" value="GAF"/>
</dbReference>
<dbReference type="Gene3D" id="6.10.340.10">
    <property type="match status" value="1"/>
</dbReference>
<evidence type="ECO:0000256" key="10">
    <source>
        <dbReference type="ARBA" id="ARBA00022840"/>
    </source>
</evidence>
<feature type="domain" description="HAMP" evidence="17">
    <location>
        <begin position="182"/>
        <end position="234"/>
    </location>
</feature>
<keyword evidence="3 14" id="KW-1003">Cell membrane</keyword>
<dbReference type="SMART" id="SM00065">
    <property type="entry name" value="GAF"/>
    <property type="match status" value="1"/>
</dbReference>
<name>A0A3N4UQV4_9BURK</name>
<evidence type="ECO:0000259" key="16">
    <source>
        <dbReference type="PROSITE" id="PS50109"/>
    </source>
</evidence>
<dbReference type="OrthoDB" id="9811306at2"/>
<proteinExistence type="predicted"/>
<dbReference type="InterPro" id="IPR029016">
    <property type="entry name" value="GAF-like_dom_sf"/>
</dbReference>
<dbReference type="InterPro" id="IPR016380">
    <property type="entry name" value="Sig_transdc_His_kin_NarX/NarQ"/>
</dbReference>
<dbReference type="PIRSF" id="PIRSF003167">
    <property type="entry name" value="STHK_NarX/NarQ"/>
    <property type="match status" value="1"/>
</dbReference>
<gene>
    <name evidence="18" type="ORF">EDC62_0787</name>
</gene>
<evidence type="ECO:0000256" key="9">
    <source>
        <dbReference type="ARBA" id="ARBA00022777"/>
    </source>
</evidence>
<dbReference type="SUPFAM" id="SSF55781">
    <property type="entry name" value="GAF domain-like"/>
    <property type="match status" value="1"/>
</dbReference>
<evidence type="ECO:0000256" key="7">
    <source>
        <dbReference type="ARBA" id="ARBA00022692"/>
    </source>
</evidence>